<dbReference type="VEuPathDB" id="FungiDB:KRP22_9164"/>
<dbReference type="eggNOG" id="ENOG502R80X">
    <property type="taxonomic scope" value="Eukaryota"/>
</dbReference>
<organism evidence="3 4">
    <name type="scientific">Phytophthora ramorum</name>
    <name type="common">Sudden oak death agent</name>
    <dbReference type="NCBI Taxonomy" id="164328"/>
    <lineage>
        <taxon>Eukaryota</taxon>
        <taxon>Sar</taxon>
        <taxon>Stramenopiles</taxon>
        <taxon>Oomycota</taxon>
        <taxon>Peronosporomycetes</taxon>
        <taxon>Peronosporales</taxon>
        <taxon>Peronosporaceae</taxon>
        <taxon>Phytophthora</taxon>
    </lineage>
</organism>
<evidence type="ECO:0000313" key="3">
    <source>
        <dbReference type="EnsemblProtists" id="Phyra80158"/>
    </source>
</evidence>
<dbReference type="Proteomes" id="UP000005238">
    <property type="component" value="Unassembled WGS sequence"/>
</dbReference>
<accession>H3GSX8</accession>
<dbReference type="EMBL" id="DS566043">
    <property type="status" value="NOT_ANNOTATED_CDS"/>
    <property type="molecule type" value="Genomic_DNA"/>
</dbReference>
<sequence>MRFSVFLTLVVATFIACTSFTSADNARHLKGSDLTADSEERAANFGQLDEATKKLKADQIVAQAVKNFNIGKINRAADAMKAGAGKAAELTTKQQGQITKMVAAAAKKKVPWSKTKKIIVGLVGFNIGGVALYALYKMYVSNGGTATTTTAA</sequence>
<protein>
    <recommendedName>
        <fullName evidence="5">RxLR effector protein</fullName>
    </recommendedName>
</protein>
<keyword evidence="1" id="KW-0812">Transmembrane</keyword>
<keyword evidence="1" id="KW-0472">Membrane</keyword>
<evidence type="ECO:0000256" key="1">
    <source>
        <dbReference type="SAM" id="Phobius"/>
    </source>
</evidence>
<reference evidence="4" key="1">
    <citation type="journal article" date="2006" name="Science">
        <title>Phytophthora genome sequences uncover evolutionary origins and mechanisms of pathogenesis.</title>
        <authorList>
            <person name="Tyler B.M."/>
            <person name="Tripathy S."/>
            <person name="Zhang X."/>
            <person name="Dehal P."/>
            <person name="Jiang R.H."/>
            <person name="Aerts A."/>
            <person name="Arredondo F.D."/>
            <person name="Baxter L."/>
            <person name="Bensasson D."/>
            <person name="Beynon J.L."/>
            <person name="Chapman J."/>
            <person name="Damasceno C.M."/>
            <person name="Dorrance A.E."/>
            <person name="Dou D."/>
            <person name="Dickerman A.W."/>
            <person name="Dubchak I.L."/>
            <person name="Garbelotto M."/>
            <person name="Gijzen M."/>
            <person name="Gordon S.G."/>
            <person name="Govers F."/>
            <person name="Grunwald N.J."/>
            <person name="Huang W."/>
            <person name="Ivors K.L."/>
            <person name="Jones R.W."/>
            <person name="Kamoun S."/>
            <person name="Krampis K."/>
            <person name="Lamour K.H."/>
            <person name="Lee M.K."/>
            <person name="McDonald W.H."/>
            <person name="Medina M."/>
            <person name="Meijer H.J."/>
            <person name="Nordberg E.K."/>
            <person name="Maclean D.J."/>
            <person name="Ospina-Giraldo M.D."/>
            <person name="Morris P.F."/>
            <person name="Phuntumart V."/>
            <person name="Putnam N.H."/>
            <person name="Rash S."/>
            <person name="Rose J.K."/>
            <person name="Sakihama Y."/>
            <person name="Salamov A.A."/>
            <person name="Savidor A."/>
            <person name="Scheuring C.F."/>
            <person name="Smith B.M."/>
            <person name="Sobral B.W."/>
            <person name="Terry A."/>
            <person name="Torto-Alalibo T.A."/>
            <person name="Win J."/>
            <person name="Xu Z."/>
            <person name="Zhang H."/>
            <person name="Grigoriev I.V."/>
            <person name="Rokhsar D.S."/>
            <person name="Boore J.L."/>
        </authorList>
    </citation>
    <scope>NUCLEOTIDE SEQUENCE [LARGE SCALE GENOMIC DNA]</scope>
    <source>
        <strain evidence="4">Pr102</strain>
    </source>
</reference>
<feature type="signal peptide" evidence="2">
    <location>
        <begin position="1"/>
        <end position="23"/>
    </location>
</feature>
<proteinExistence type="predicted"/>
<dbReference type="PROSITE" id="PS51257">
    <property type="entry name" value="PROKAR_LIPOPROTEIN"/>
    <property type="match status" value="1"/>
</dbReference>
<reference evidence="3" key="2">
    <citation type="submission" date="2015-06" db="UniProtKB">
        <authorList>
            <consortium name="EnsemblProtists"/>
        </authorList>
    </citation>
    <scope>IDENTIFICATION</scope>
    <source>
        <strain evidence="3">Pr102</strain>
    </source>
</reference>
<evidence type="ECO:0000313" key="4">
    <source>
        <dbReference type="Proteomes" id="UP000005238"/>
    </source>
</evidence>
<dbReference type="VEuPathDB" id="FungiDB:KRP23_12186"/>
<dbReference type="EnsemblProtists" id="Phyra80158">
    <property type="protein sequence ID" value="Phyra80158"/>
    <property type="gene ID" value="Phyra80158"/>
</dbReference>
<keyword evidence="4" id="KW-1185">Reference proteome</keyword>
<evidence type="ECO:0008006" key="5">
    <source>
        <dbReference type="Google" id="ProtNLM"/>
    </source>
</evidence>
<dbReference type="AlphaFoldDB" id="H3GSX8"/>
<keyword evidence="1" id="KW-1133">Transmembrane helix</keyword>
<name>H3GSX8_PHYRM</name>
<dbReference type="OMA" id="DQGRNLR"/>
<keyword evidence="2" id="KW-0732">Signal</keyword>
<dbReference type="InParanoid" id="H3GSX8"/>
<feature type="chain" id="PRO_5003587748" description="RxLR effector protein" evidence="2">
    <location>
        <begin position="24"/>
        <end position="152"/>
    </location>
</feature>
<evidence type="ECO:0000256" key="2">
    <source>
        <dbReference type="SAM" id="SignalP"/>
    </source>
</evidence>
<feature type="transmembrane region" description="Helical" evidence="1">
    <location>
        <begin position="118"/>
        <end position="136"/>
    </location>
</feature>
<dbReference type="HOGENOM" id="CLU_1849069_0_0_1"/>